<name>A0AAW6VHK0_9BACT</name>
<dbReference type="InterPro" id="IPR006860">
    <property type="entry name" value="FecR"/>
</dbReference>
<keyword evidence="1" id="KW-0472">Membrane</keyword>
<accession>A0AAW6VHK0</accession>
<dbReference type="Pfam" id="PF04773">
    <property type="entry name" value="FecR"/>
    <property type="match status" value="1"/>
</dbReference>
<protein>
    <submittedName>
        <fullName evidence="3">FecR domain-containing protein</fullName>
    </submittedName>
</protein>
<dbReference type="Proteomes" id="UP001237501">
    <property type="component" value="Unassembled WGS sequence"/>
</dbReference>
<dbReference type="PANTHER" id="PTHR30273:SF2">
    <property type="entry name" value="PROTEIN FECR"/>
    <property type="match status" value="1"/>
</dbReference>
<evidence type="ECO:0000256" key="1">
    <source>
        <dbReference type="SAM" id="Phobius"/>
    </source>
</evidence>
<dbReference type="EMBL" id="JAQTJK010000008">
    <property type="protein sequence ID" value="MDK2041659.1"/>
    <property type="molecule type" value="Genomic_DNA"/>
</dbReference>
<feature type="transmembrane region" description="Helical" evidence="1">
    <location>
        <begin position="83"/>
        <end position="102"/>
    </location>
</feature>
<keyword evidence="1" id="KW-1133">Transmembrane helix</keyword>
<dbReference type="InterPro" id="IPR012373">
    <property type="entry name" value="Ferrdict_sens_TM"/>
</dbReference>
<dbReference type="Gene3D" id="2.60.120.1440">
    <property type="match status" value="1"/>
</dbReference>
<evidence type="ECO:0000313" key="3">
    <source>
        <dbReference type="EMBL" id="MDK2041659.1"/>
    </source>
</evidence>
<dbReference type="GO" id="GO:0016989">
    <property type="term" value="F:sigma factor antagonist activity"/>
    <property type="evidence" value="ECO:0007669"/>
    <property type="project" value="TreeGrafter"/>
</dbReference>
<keyword evidence="1" id="KW-0812">Transmembrane</keyword>
<dbReference type="AlphaFoldDB" id="A0AAW6VHK0"/>
<dbReference type="PIRSF" id="PIRSF018266">
    <property type="entry name" value="FecR"/>
    <property type="match status" value="1"/>
</dbReference>
<gene>
    <name evidence="3" type="ORF">PT517_07685</name>
</gene>
<feature type="domain" description="FecR protein" evidence="2">
    <location>
        <begin position="113"/>
        <end position="200"/>
    </location>
</feature>
<evidence type="ECO:0000313" key="4">
    <source>
        <dbReference type="Proteomes" id="UP001237501"/>
    </source>
</evidence>
<sequence>MPNKNIILEKARYWLSCFQEGQNIYSNKEFLVWINNEEHEKIFEEEKRFRQMFSNLSKEYKNELSTRVKEELKREKFLNKIKIITPFAACFLIIIFVYVLYFKDNFSQNIYSENKIIQDILMPDNSKITLDAKTNIKVAYTKDKREVFLQKGKALFEVSSNKEKPFYVKSDDIFVKVVGTKFEVNKKQDRVNISVLEGIVDINHNDLKVTQLKKGDVLEIKNDGKIEKLGKVSVDKMASWQSGKLIFHQTPLFEVINEFSKYSNKNIELILVKNDKFPITGEFSINEFDKFVNLLPLIYPIKSEQIEQNKIILRNN</sequence>
<comment type="caution">
    <text evidence="3">The sequence shown here is derived from an EMBL/GenBank/DDBJ whole genome shotgun (WGS) entry which is preliminary data.</text>
</comment>
<reference evidence="3" key="1">
    <citation type="journal article" date="2023" name="Antibiotics">
        <title>Genomic Characterization of Antibiotic-Resistant Campylobacterales Isolated from Chilean Poultry Meat.</title>
        <authorList>
            <person name="Concha-Toloza M."/>
            <person name="Lopez-Cantillo M."/>
            <person name="Molina-Mora J.A."/>
            <person name="Collado L."/>
        </authorList>
    </citation>
    <scope>NUCLEOTIDE SEQUENCE</scope>
    <source>
        <strain evidence="3">FR1p153A2</strain>
    </source>
</reference>
<organism evidence="3 4">
    <name type="scientific">Aliarcobacter butzleri</name>
    <dbReference type="NCBI Taxonomy" id="28197"/>
    <lineage>
        <taxon>Bacteria</taxon>
        <taxon>Pseudomonadati</taxon>
        <taxon>Campylobacterota</taxon>
        <taxon>Epsilonproteobacteria</taxon>
        <taxon>Campylobacterales</taxon>
        <taxon>Arcobacteraceae</taxon>
        <taxon>Aliarcobacter</taxon>
    </lineage>
</organism>
<dbReference type="Gene3D" id="3.55.50.30">
    <property type="match status" value="1"/>
</dbReference>
<dbReference type="RefSeq" id="WP_152060592.1">
    <property type="nucleotide sequence ID" value="NZ_CABVSN010000055.1"/>
</dbReference>
<proteinExistence type="predicted"/>
<dbReference type="PANTHER" id="PTHR30273">
    <property type="entry name" value="PERIPLASMIC SIGNAL SENSOR AND SIGMA FACTOR ACTIVATOR FECR-RELATED"/>
    <property type="match status" value="1"/>
</dbReference>
<evidence type="ECO:0000259" key="2">
    <source>
        <dbReference type="Pfam" id="PF04773"/>
    </source>
</evidence>
<reference evidence="3" key="2">
    <citation type="submission" date="2023-02" db="EMBL/GenBank/DDBJ databases">
        <authorList>
            <person name="Concha-Toloza M."/>
            <person name="Lopez-Cantillo M."/>
            <person name="Molina-Mora J."/>
            <person name="Collado L."/>
        </authorList>
    </citation>
    <scope>NUCLEOTIDE SEQUENCE</scope>
    <source>
        <strain evidence="3">FR1p153A2</strain>
    </source>
</reference>